<gene>
    <name evidence="1" type="ORF">BMYO_2169</name>
</gene>
<sequence length="82" mass="8511">MSSGERKRIRLNLMRVIPVGGCVWGVVGIVCAGSDGPAGGDKGVCEGNRVEYRAVEGEGPVPVGACPADHVSRVARVPWNPV</sequence>
<dbReference type="AlphaFoldDB" id="A0A261F938"/>
<dbReference type="Proteomes" id="UP000216871">
    <property type="component" value="Unassembled WGS sequence"/>
</dbReference>
<evidence type="ECO:0000313" key="1">
    <source>
        <dbReference type="EMBL" id="OZG55661.1"/>
    </source>
</evidence>
<name>A0A261F938_9BIFI</name>
<proteinExistence type="predicted"/>
<organism evidence="1 2">
    <name type="scientific">Bifidobacterium myosotis</name>
    <dbReference type="NCBI Taxonomy" id="1630166"/>
    <lineage>
        <taxon>Bacteria</taxon>
        <taxon>Bacillati</taxon>
        <taxon>Actinomycetota</taxon>
        <taxon>Actinomycetes</taxon>
        <taxon>Bifidobacteriales</taxon>
        <taxon>Bifidobacteriaceae</taxon>
        <taxon>Bifidobacterium</taxon>
    </lineage>
</organism>
<dbReference type="EMBL" id="MWWW01000057">
    <property type="protein sequence ID" value="OZG55661.1"/>
    <property type="molecule type" value="Genomic_DNA"/>
</dbReference>
<keyword evidence="2" id="KW-1185">Reference proteome</keyword>
<protein>
    <submittedName>
        <fullName evidence="1">Uncharacterized protein</fullName>
    </submittedName>
</protein>
<reference evidence="1 2" key="1">
    <citation type="journal article" date="2017" name="BMC Genomics">
        <title>Comparative genomic and phylogenomic analyses of the Bifidobacteriaceae family.</title>
        <authorList>
            <person name="Lugli G.A."/>
            <person name="Milani C."/>
            <person name="Turroni F."/>
            <person name="Duranti S."/>
            <person name="Mancabelli L."/>
            <person name="Mangifesta M."/>
            <person name="Ferrario C."/>
            <person name="Modesto M."/>
            <person name="Mattarelli P."/>
            <person name="Jiri K."/>
            <person name="van Sinderen D."/>
            <person name="Ventura M."/>
        </authorList>
    </citation>
    <scope>NUCLEOTIDE SEQUENCE [LARGE SCALE GENOMIC DNA]</scope>
    <source>
        <strain evidence="1 2">DSM 100196</strain>
    </source>
</reference>
<evidence type="ECO:0000313" key="2">
    <source>
        <dbReference type="Proteomes" id="UP000216871"/>
    </source>
</evidence>
<accession>A0A261F938</accession>
<comment type="caution">
    <text evidence="1">The sequence shown here is derived from an EMBL/GenBank/DDBJ whole genome shotgun (WGS) entry which is preliminary data.</text>
</comment>